<feature type="chain" id="PRO_5043419049" description="Secreted protein" evidence="1">
    <location>
        <begin position="17"/>
        <end position="82"/>
    </location>
</feature>
<protein>
    <recommendedName>
        <fullName evidence="4">Secreted protein</fullName>
    </recommendedName>
</protein>
<gene>
    <name evidence="2" type="ORF">PUN28_000395</name>
</gene>
<sequence length="82" mass="9077">MFPLISSFTRSSPSLCLVLTVCCDSSSMSVIFHPFNFCNTCFCCASSATVGLLSSRGRTSLGLLKWCNLTVHLFFQEEPRNK</sequence>
<reference evidence="2 3" key="1">
    <citation type="submission" date="2023-03" db="EMBL/GenBank/DDBJ databases">
        <title>High recombination rates correlate with genetic variation in Cardiocondyla obscurior ants.</title>
        <authorList>
            <person name="Errbii M."/>
        </authorList>
    </citation>
    <scope>NUCLEOTIDE SEQUENCE [LARGE SCALE GENOMIC DNA]</scope>
    <source>
        <strain evidence="2">Alpha-2009</strain>
        <tissue evidence="2">Whole body</tissue>
    </source>
</reference>
<organism evidence="2 3">
    <name type="scientific">Cardiocondyla obscurior</name>
    <dbReference type="NCBI Taxonomy" id="286306"/>
    <lineage>
        <taxon>Eukaryota</taxon>
        <taxon>Metazoa</taxon>
        <taxon>Ecdysozoa</taxon>
        <taxon>Arthropoda</taxon>
        <taxon>Hexapoda</taxon>
        <taxon>Insecta</taxon>
        <taxon>Pterygota</taxon>
        <taxon>Neoptera</taxon>
        <taxon>Endopterygota</taxon>
        <taxon>Hymenoptera</taxon>
        <taxon>Apocrita</taxon>
        <taxon>Aculeata</taxon>
        <taxon>Formicoidea</taxon>
        <taxon>Formicidae</taxon>
        <taxon>Myrmicinae</taxon>
        <taxon>Cardiocondyla</taxon>
    </lineage>
</organism>
<evidence type="ECO:0000313" key="3">
    <source>
        <dbReference type="Proteomes" id="UP001430953"/>
    </source>
</evidence>
<keyword evidence="3" id="KW-1185">Reference proteome</keyword>
<evidence type="ECO:0000313" key="2">
    <source>
        <dbReference type="EMBL" id="KAL0132602.1"/>
    </source>
</evidence>
<keyword evidence="1" id="KW-0732">Signal</keyword>
<feature type="signal peptide" evidence="1">
    <location>
        <begin position="1"/>
        <end position="16"/>
    </location>
</feature>
<name>A0AAW2GZA4_9HYME</name>
<dbReference type="Proteomes" id="UP001430953">
    <property type="component" value="Unassembled WGS sequence"/>
</dbReference>
<evidence type="ECO:0008006" key="4">
    <source>
        <dbReference type="Google" id="ProtNLM"/>
    </source>
</evidence>
<dbReference type="EMBL" id="JADYXP020000001">
    <property type="protein sequence ID" value="KAL0132602.1"/>
    <property type="molecule type" value="Genomic_DNA"/>
</dbReference>
<evidence type="ECO:0000256" key="1">
    <source>
        <dbReference type="SAM" id="SignalP"/>
    </source>
</evidence>
<accession>A0AAW2GZA4</accession>
<comment type="caution">
    <text evidence="2">The sequence shown here is derived from an EMBL/GenBank/DDBJ whole genome shotgun (WGS) entry which is preliminary data.</text>
</comment>
<proteinExistence type="predicted"/>
<dbReference type="AlphaFoldDB" id="A0AAW2GZA4"/>